<dbReference type="EMBL" id="HBEJ01006302">
    <property type="protein sequence ID" value="CAD8366008.1"/>
    <property type="molecule type" value="Transcribed_RNA"/>
</dbReference>
<keyword evidence="1" id="KW-1133">Transmembrane helix</keyword>
<gene>
    <name evidence="2" type="ORF">MPOL1434_LOCUS3710</name>
</gene>
<dbReference type="InterPro" id="IPR039632">
    <property type="entry name" value="TMEM42"/>
</dbReference>
<sequence>MSAIKRRAVISGLLGASASAIGKIALDPASPVQSSARGLCNRFVPADIIIPALNTTMLVPSGQLCKAIELGIRGMCLLLMIATNAAMMATFLDGMNESGTVAGTALANAANFSLSAIYGIILFEESITTLWMVGFVMILAGAWVLSSVQLKDKGNTNKGKKDR</sequence>
<dbReference type="PANTHER" id="PTHR31965">
    <property type="entry name" value="TRANSMEMBRANE PROTEIN 42"/>
    <property type="match status" value="1"/>
</dbReference>
<dbReference type="PANTHER" id="PTHR31965:SF1">
    <property type="entry name" value="TRANSMEMBRANE PROTEIN 42"/>
    <property type="match status" value="1"/>
</dbReference>
<dbReference type="InterPro" id="IPR037185">
    <property type="entry name" value="EmrE-like"/>
</dbReference>
<evidence type="ECO:0008006" key="3">
    <source>
        <dbReference type="Google" id="ProtNLM"/>
    </source>
</evidence>
<evidence type="ECO:0000313" key="2">
    <source>
        <dbReference type="EMBL" id="CAD8366008.1"/>
    </source>
</evidence>
<evidence type="ECO:0000256" key="1">
    <source>
        <dbReference type="SAM" id="Phobius"/>
    </source>
</evidence>
<dbReference type="SUPFAM" id="SSF103481">
    <property type="entry name" value="Multidrug resistance efflux transporter EmrE"/>
    <property type="match status" value="1"/>
</dbReference>
<reference evidence="2" key="1">
    <citation type="submission" date="2021-01" db="EMBL/GenBank/DDBJ databases">
        <authorList>
            <person name="Corre E."/>
            <person name="Pelletier E."/>
            <person name="Niang G."/>
            <person name="Scheremetjew M."/>
            <person name="Finn R."/>
            <person name="Kale V."/>
            <person name="Holt S."/>
            <person name="Cochrane G."/>
            <person name="Meng A."/>
            <person name="Brown T."/>
            <person name="Cohen L."/>
        </authorList>
    </citation>
    <scope>NUCLEOTIDE SEQUENCE</scope>
    <source>
        <strain evidence="2">CCMP3303</strain>
    </source>
</reference>
<feature type="transmembrane region" description="Helical" evidence="1">
    <location>
        <begin position="70"/>
        <end position="92"/>
    </location>
</feature>
<feature type="transmembrane region" description="Helical" evidence="1">
    <location>
        <begin position="129"/>
        <end position="150"/>
    </location>
</feature>
<name>A0A7S0ALD7_9STRA</name>
<proteinExistence type="predicted"/>
<protein>
    <recommendedName>
        <fullName evidence="3">EamA domain-containing protein</fullName>
    </recommendedName>
</protein>
<keyword evidence="1" id="KW-0472">Membrane</keyword>
<keyword evidence="1" id="KW-0812">Transmembrane</keyword>
<organism evidence="2">
    <name type="scientific">Minutocellus polymorphus</name>
    <dbReference type="NCBI Taxonomy" id="265543"/>
    <lineage>
        <taxon>Eukaryota</taxon>
        <taxon>Sar</taxon>
        <taxon>Stramenopiles</taxon>
        <taxon>Ochrophyta</taxon>
        <taxon>Bacillariophyta</taxon>
        <taxon>Mediophyceae</taxon>
        <taxon>Cymatosirophycidae</taxon>
        <taxon>Cymatosirales</taxon>
        <taxon>Cymatosiraceae</taxon>
        <taxon>Minutocellus</taxon>
    </lineage>
</organism>
<dbReference type="AlphaFoldDB" id="A0A7S0ALD7"/>
<accession>A0A7S0ALD7</accession>